<dbReference type="AlphaFoldDB" id="A0A445MMG5"/>
<gene>
    <name evidence="2" type="ORF">BHM03_00057978</name>
</gene>
<name>A0A445MMG5_ENSVE</name>
<organism evidence="2">
    <name type="scientific">Ensete ventricosum</name>
    <name type="common">Abyssinian banana</name>
    <name type="synonym">Musa ensete</name>
    <dbReference type="NCBI Taxonomy" id="4639"/>
    <lineage>
        <taxon>Eukaryota</taxon>
        <taxon>Viridiplantae</taxon>
        <taxon>Streptophyta</taxon>
        <taxon>Embryophyta</taxon>
        <taxon>Tracheophyta</taxon>
        <taxon>Spermatophyta</taxon>
        <taxon>Magnoliopsida</taxon>
        <taxon>Liliopsida</taxon>
        <taxon>Zingiberales</taxon>
        <taxon>Musaceae</taxon>
        <taxon>Ensete</taxon>
    </lineage>
</organism>
<reference evidence="2" key="1">
    <citation type="journal article" date="2018" name="Data Brief">
        <title>Genome sequence data from 17 accessions of Ensete ventricosum, a staple food crop for millions in Ethiopia.</title>
        <authorList>
            <person name="Yemataw Z."/>
            <person name="Muzemil S."/>
            <person name="Ambachew D."/>
            <person name="Tripathi L."/>
            <person name="Tesfaye K."/>
            <person name="Chala A."/>
            <person name="Farbos A."/>
            <person name="O'Neill P."/>
            <person name="Moore K."/>
            <person name="Grant M."/>
            <person name="Studholme D.J."/>
        </authorList>
    </citation>
    <scope>NUCLEOTIDE SEQUENCE [LARGE SCALE GENOMIC DNA]</scope>
    <source>
        <tissue evidence="2">Leaf</tissue>
    </source>
</reference>
<feature type="region of interest" description="Disordered" evidence="1">
    <location>
        <begin position="158"/>
        <end position="206"/>
    </location>
</feature>
<proteinExistence type="predicted"/>
<protein>
    <submittedName>
        <fullName evidence="2">Uncharacterized protein</fullName>
    </submittedName>
</protein>
<dbReference type="EMBL" id="KV876804">
    <property type="protein sequence ID" value="RZR75444.1"/>
    <property type="molecule type" value="Genomic_DNA"/>
</dbReference>
<sequence>MGRAALVRAMPSEDALNRRSLPGHHQGCWIERDEEGRLGGARVVSHEDSSFCVYPEESLTMIPRQKKERRSSTLGKTRTARYIPVQQLTGTRTSRYRAVALKSAVDGRFPPSAVDFGRLRGKTHTARYIPVQQLTGTRTSRYRAVALKSAVCGRFKEKSTVNGRLRKEEEEEKKKKKKRRRRSTSRRPSGDSARGVAREPSPPALP</sequence>
<accession>A0A445MMG5</accession>
<evidence type="ECO:0000256" key="1">
    <source>
        <dbReference type="SAM" id="MobiDB-lite"/>
    </source>
</evidence>
<feature type="compositionally biased region" description="Basic residues" evidence="1">
    <location>
        <begin position="174"/>
        <end position="185"/>
    </location>
</feature>
<dbReference type="Proteomes" id="UP000290560">
    <property type="component" value="Unassembled WGS sequence"/>
</dbReference>
<evidence type="ECO:0000313" key="2">
    <source>
        <dbReference type="EMBL" id="RZR75444.1"/>
    </source>
</evidence>